<proteinExistence type="predicted"/>
<keyword evidence="5 6" id="KW-0449">Lipoprotein</keyword>
<keyword evidence="4" id="KW-0564">Palmitate</keyword>
<sequence>MLPSSLTDVDIAVINGNYAIGAGLKIADALATEDPDSISAQTYANIVAVKEGNENNPAIQALIKALQSEKVRDYINSTFAGAVVPLF</sequence>
<evidence type="ECO:0000256" key="3">
    <source>
        <dbReference type="ARBA" id="ARBA00023136"/>
    </source>
</evidence>
<comment type="caution">
    <text evidence="6">The sequence shown here is derived from an EMBL/GenBank/DDBJ whole genome shotgun (WGS) entry which is preliminary data.</text>
</comment>
<dbReference type="Pfam" id="PF03180">
    <property type="entry name" value="Lipoprotein_9"/>
    <property type="match status" value="1"/>
</dbReference>
<dbReference type="GO" id="GO:0016020">
    <property type="term" value="C:membrane"/>
    <property type="evidence" value="ECO:0007669"/>
    <property type="project" value="UniProtKB-SubCell"/>
</dbReference>
<gene>
    <name evidence="6" type="ORF">SDC9_100853</name>
</gene>
<dbReference type="InterPro" id="IPR004872">
    <property type="entry name" value="Lipoprotein_NlpA"/>
</dbReference>
<protein>
    <submittedName>
        <fullName evidence="6">Membrane lipoprotein TpN32</fullName>
    </submittedName>
</protein>
<dbReference type="AlphaFoldDB" id="A0A645ALU5"/>
<evidence type="ECO:0000256" key="2">
    <source>
        <dbReference type="ARBA" id="ARBA00022729"/>
    </source>
</evidence>
<dbReference type="PANTHER" id="PTHR30429:SF0">
    <property type="entry name" value="METHIONINE-BINDING LIPOPROTEIN METQ"/>
    <property type="match status" value="1"/>
</dbReference>
<keyword evidence="2" id="KW-0732">Signal</keyword>
<dbReference type="PANTHER" id="PTHR30429">
    <property type="entry name" value="D-METHIONINE-BINDING LIPOPROTEIN METQ"/>
    <property type="match status" value="1"/>
</dbReference>
<evidence type="ECO:0000256" key="1">
    <source>
        <dbReference type="ARBA" id="ARBA00004635"/>
    </source>
</evidence>
<dbReference type="SUPFAM" id="SSF53850">
    <property type="entry name" value="Periplasmic binding protein-like II"/>
    <property type="match status" value="1"/>
</dbReference>
<comment type="subcellular location">
    <subcellularLocation>
        <location evidence="1">Membrane</location>
        <topology evidence="1">Lipid-anchor</topology>
    </subcellularLocation>
</comment>
<accession>A0A645ALU5</accession>
<evidence type="ECO:0000313" key="6">
    <source>
        <dbReference type="EMBL" id="MPM54080.1"/>
    </source>
</evidence>
<evidence type="ECO:0000256" key="5">
    <source>
        <dbReference type="ARBA" id="ARBA00023288"/>
    </source>
</evidence>
<dbReference type="Gene3D" id="3.40.190.10">
    <property type="entry name" value="Periplasmic binding protein-like II"/>
    <property type="match status" value="2"/>
</dbReference>
<dbReference type="EMBL" id="VSSQ01014636">
    <property type="protein sequence ID" value="MPM54080.1"/>
    <property type="molecule type" value="Genomic_DNA"/>
</dbReference>
<evidence type="ECO:0000256" key="4">
    <source>
        <dbReference type="ARBA" id="ARBA00023139"/>
    </source>
</evidence>
<organism evidence="6">
    <name type="scientific">bioreactor metagenome</name>
    <dbReference type="NCBI Taxonomy" id="1076179"/>
    <lineage>
        <taxon>unclassified sequences</taxon>
        <taxon>metagenomes</taxon>
        <taxon>ecological metagenomes</taxon>
    </lineage>
</organism>
<reference evidence="6" key="1">
    <citation type="submission" date="2019-08" db="EMBL/GenBank/DDBJ databases">
        <authorList>
            <person name="Kucharzyk K."/>
            <person name="Murdoch R.W."/>
            <person name="Higgins S."/>
            <person name="Loffler F."/>
        </authorList>
    </citation>
    <scope>NUCLEOTIDE SEQUENCE</scope>
</reference>
<keyword evidence="3" id="KW-0472">Membrane</keyword>
<name>A0A645ALU5_9ZZZZ</name>